<sequence>MSSRAAWAVARLVLLLGCFALAAYAVDLLLLGDPSLFWVAVWFAGALFLHDLVLFPLYAGGDRILTLVLRALPSTRVPLVNHIRIPVLGAGLSLLMFLPGIVRQGTATSLAAAGLDQEPYRERWVWLTVALFAVSAVVWGIRTLVSPGHDEQAVDGDREDGLDGQPSADLPAGNHPAREDDPDAER</sequence>
<evidence type="ECO:0000256" key="1">
    <source>
        <dbReference type="SAM" id="MobiDB-lite"/>
    </source>
</evidence>
<keyword evidence="2" id="KW-0472">Membrane</keyword>
<keyword evidence="2" id="KW-0812">Transmembrane</keyword>
<keyword evidence="4" id="KW-1185">Reference proteome</keyword>
<comment type="caution">
    <text evidence="3">The sequence shown here is derived from an EMBL/GenBank/DDBJ whole genome shotgun (WGS) entry which is preliminary data.</text>
</comment>
<evidence type="ECO:0000313" key="3">
    <source>
        <dbReference type="EMBL" id="TCK27200.1"/>
    </source>
</evidence>
<reference evidence="3 4" key="1">
    <citation type="submission" date="2019-03" db="EMBL/GenBank/DDBJ databases">
        <title>Sequencing the genomes of 1000 actinobacteria strains.</title>
        <authorList>
            <person name="Klenk H.-P."/>
        </authorList>
    </citation>
    <scope>NUCLEOTIDE SEQUENCE [LARGE SCALE GENOMIC DNA]</scope>
    <source>
        <strain evidence="3 4">DSM 44969</strain>
    </source>
</reference>
<organism evidence="3 4">
    <name type="scientific">Pseudonocardia endophytica</name>
    <dbReference type="NCBI Taxonomy" id="401976"/>
    <lineage>
        <taxon>Bacteria</taxon>
        <taxon>Bacillati</taxon>
        <taxon>Actinomycetota</taxon>
        <taxon>Actinomycetes</taxon>
        <taxon>Pseudonocardiales</taxon>
        <taxon>Pseudonocardiaceae</taxon>
        <taxon>Pseudonocardia</taxon>
    </lineage>
</organism>
<accession>A0A4R1I1T1</accession>
<feature type="region of interest" description="Disordered" evidence="1">
    <location>
        <begin position="149"/>
        <end position="186"/>
    </location>
</feature>
<evidence type="ECO:0000313" key="4">
    <source>
        <dbReference type="Proteomes" id="UP000295560"/>
    </source>
</evidence>
<feature type="transmembrane region" description="Helical" evidence="2">
    <location>
        <begin position="35"/>
        <end position="58"/>
    </location>
</feature>
<dbReference type="Proteomes" id="UP000295560">
    <property type="component" value="Unassembled WGS sequence"/>
</dbReference>
<feature type="transmembrane region" description="Helical" evidence="2">
    <location>
        <begin position="79"/>
        <end position="102"/>
    </location>
</feature>
<dbReference type="EMBL" id="SMFZ01000001">
    <property type="protein sequence ID" value="TCK27200.1"/>
    <property type="molecule type" value="Genomic_DNA"/>
</dbReference>
<gene>
    <name evidence="3" type="ORF">EV378_3067</name>
</gene>
<proteinExistence type="predicted"/>
<protein>
    <submittedName>
        <fullName evidence="3">Uncharacterized protein</fullName>
    </submittedName>
</protein>
<evidence type="ECO:0000256" key="2">
    <source>
        <dbReference type="SAM" id="Phobius"/>
    </source>
</evidence>
<name>A0A4R1I1T1_PSEEN</name>
<feature type="compositionally biased region" description="Basic and acidic residues" evidence="1">
    <location>
        <begin position="149"/>
        <end position="161"/>
    </location>
</feature>
<feature type="transmembrane region" description="Helical" evidence="2">
    <location>
        <begin position="124"/>
        <end position="141"/>
    </location>
</feature>
<dbReference type="AlphaFoldDB" id="A0A4R1I1T1"/>
<keyword evidence="2" id="KW-1133">Transmembrane helix</keyword>